<dbReference type="AlphaFoldDB" id="A0A0B7N355"/>
<dbReference type="EMBL" id="LN726961">
    <property type="protein sequence ID" value="CEP11847.1"/>
    <property type="molecule type" value="Genomic_DNA"/>
</dbReference>
<dbReference type="InterPro" id="IPR017972">
    <property type="entry name" value="Cyt_P450_CS"/>
</dbReference>
<name>A0A0B7N355_9FUNG</name>
<dbReference type="GO" id="GO:0004497">
    <property type="term" value="F:monooxygenase activity"/>
    <property type="evidence" value="ECO:0007669"/>
    <property type="project" value="UniProtKB-KW"/>
</dbReference>
<dbReference type="InterPro" id="IPR002401">
    <property type="entry name" value="Cyt_P450_E_grp-I"/>
</dbReference>
<keyword evidence="7" id="KW-1185">Reference proteome</keyword>
<dbReference type="Pfam" id="PF00067">
    <property type="entry name" value="p450"/>
    <property type="match status" value="1"/>
</dbReference>
<sequence>MPDTSLLPMLMKKGYMVPAIGVATAAAIVYSASSVNKSKQNQAVKEIPTPSSCYPYIGHMLALSTAPGKQLVEWHKELGPIIKIHMGKQIWILVDDPELAHKIFVSHGAETSFRPYSTYASEHYSFRGKCLVGPYIAIGSLYPIVISILAPKQIDTYMDSIDRESFELANRLISATEAQGSVDPMQHFMMQALNVIYKVCFGARFDSIDDPEFIELSELIERTMSLGALENDLASFLPILSFIDYFAGSQVKMKRFIKNKRDPVFKRLIKEALQREGPNIVKSLNDPKYDFNEEEKIVLLCDIIAGGTETTATSLSWNFAILSHYPEIQERAIQEIDNFIKIHGRVPQFHERLEVPYCIAIIKESMRYRPPSPFGLPHSVQEDGKFLIENFVIPKGAMLISSMDSMHQKPQNFSNPELYEPDRFLSNLKTMHASANGKLTERDHFTFGWGRRICPGIYLAEAEIFNALVQVLSRCKIEADDALGLPDIDHVRSGSITAMTLPYKLKFAKRVNCIPGSDQPYW</sequence>
<dbReference type="Gene3D" id="1.10.630.10">
    <property type="entry name" value="Cytochrome P450"/>
    <property type="match status" value="1"/>
</dbReference>
<organism evidence="6 7">
    <name type="scientific">Parasitella parasitica</name>
    <dbReference type="NCBI Taxonomy" id="35722"/>
    <lineage>
        <taxon>Eukaryota</taxon>
        <taxon>Fungi</taxon>
        <taxon>Fungi incertae sedis</taxon>
        <taxon>Mucoromycota</taxon>
        <taxon>Mucoromycotina</taxon>
        <taxon>Mucoromycetes</taxon>
        <taxon>Mucorales</taxon>
        <taxon>Mucorineae</taxon>
        <taxon>Mucoraceae</taxon>
        <taxon>Parasitella</taxon>
    </lineage>
</organism>
<dbReference type="OrthoDB" id="3934656at2759"/>
<dbReference type="PANTHER" id="PTHR46300:SF11">
    <property type="entry name" value="OXIDOREDUCTASE, PUTATIVE-RELATED"/>
    <property type="match status" value="1"/>
</dbReference>
<dbReference type="STRING" id="35722.A0A0B7N355"/>
<evidence type="ECO:0008006" key="8">
    <source>
        <dbReference type="Google" id="ProtNLM"/>
    </source>
</evidence>
<dbReference type="InterPro" id="IPR036396">
    <property type="entry name" value="Cyt_P450_sf"/>
</dbReference>
<dbReference type="PRINTS" id="PR00463">
    <property type="entry name" value="EP450I"/>
</dbReference>
<dbReference type="PRINTS" id="PR00385">
    <property type="entry name" value="P450"/>
</dbReference>
<comment type="similarity">
    <text evidence="5">Belongs to the cytochrome P450 family.</text>
</comment>
<proteinExistence type="inferred from homology"/>
<evidence type="ECO:0000256" key="3">
    <source>
        <dbReference type="ARBA" id="ARBA00023004"/>
    </source>
</evidence>
<dbReference type="SUPFAM" id="SSF48264">
    <property type="entry name" value="Cytochrome P450"/>
    <property type="match status" value="1"/>
</dbReference>
<dbReference type="PROSITE" id="PS00086">
    <property type="entry name" value="CYTOCHROME_P450"/>
    <property type="match status" value="1"/>
</dbReference>
<evidence type="ECO:0000256" key="2">
    <source>
        <dbReference type="ARBA" id="ARBA00023002"/>
    </source>
</evidence>
<evidence type="ECO:0000313" key="7">
    <source>
        <dbReference type="Proteomes" id="UP000054107"/>
    </source>
</evidence>
<dbReference type="GO" id="GO:0005506">
    <property type="term" value="F:iron ion binding"/>
    <property type="evidence" value="ECO:0007669"/>
    <property type="project" value="InterPro"/>
</dbReference>
<dbReference type="InterPro" id="IPR001128">
    <property type="entry name" value="Cyt_P450"/>
</dbReference>
<feature type="binding site" description="axial binding residue" evidence="4">
    <location>
        <position position="454"/>
    </location>
    <ligand>
        <name>heme</name>
        <dbReference type="ChEBI" id="CHEBI:30413"/>
    </ligand>
    <ligandPart>
        <name>Fe</name>
        <dbReference type="ChEBI" id="CHEBI:18248"/>
    </ligandPart>
</feature>
<comment type="cofactor">
    <cofactor evidence="4">
        <name>heme</name>
        <dbReference type="ChEBI" id="CHEBI:30413"/>
    </cofactor>
</comment>
<gene>
    <name evidence="6" type="primary">PARPA_05736.1 scaffold 19499</name>
</gene>
<dbReference type="InterPro" id="IPR050364">
    <property type="entry name" value="Cytochrome_P450_fung"/>
</dbReference>
<keyword evidence="5" id="KW-0503">Monooxygenase</keyword>
<evidence type="ECO:0000313" key="6">
    <source>
        <dbReference type="EMBL" id="CEP11847.1"/>
    </source>
</evidence>
<keyword evidence="3 4" id="KW-0408">Iron</keyword>
<dbReference type="Proteomes" id="UP000054107">
    <property type="component" value="Unassembled WGS sequence"/>
</dbReference>
<evidence type="ECO:0000256" key="5">
    <source>
        <dbReference type="RuleBase" id="RU000461"/>
    </source>
</evidence>
<keyword evidence="2 5" id="KW-0560">Oxidoreductase</keyword>
<dbReference type="GO" id="GO:0016705">
    <property type="term" value="F:oxidoreductase activity, acting on paired donors, with incorporation or reduction of molecular oxygen"/>
    <property type="evidence" value="ECO:0007669"/>
    <property type="project" value="InterPro"/>
</dbReference>
<keyword evidence="4 5" id="KW-0349">Heme</keyword>
<reference evidence="6 7" key="1">
    <citation type="submission" date="2014-09" db="EMBL/GenBank/DDBJ databases">
        <authorList>
            <person name="Ellenberger Sabrina"/>
        </authorList>
    </citation>
    <scope>NUCLEOTIDE SEQUENCE [LARGE SCALE GENOMIC DNA]</scope>
    <source>
        <strain evidence="6 7">CBS 412.66</strain>
    </source>
</reference>
<accession>A0A0B7N355</accession>
<dbReference type="PANTHER" id="PTHR46300">
    <property type="entry name" value="P450, PUTATIVE (EUROFUNG)-RELATED-RELATED"/>
    <property type="match status" value="1"/>
</dbReference>
<keyword evidence="1 4" id="KW-0479">Metal-binding</keyword>
<evidence type="ECO:0000256" key="4">
    <source>
        <dbReference type="PIRSR" id="PIRSR602401-1"/>
    </source>
</evidence>
<protein>
    <recommendedName>
        <fullName evidence="8">Cytochrome P450</fullName>
    </recommendedName>
</protein>
<dbReference type="GO" id="GO:0020037">
    <property type="term" value="F:heme binding"/>
    <property type="evidence" value="ECO:0007669"/>
    <property type="project" value="InterPro"/>
</dbReference>
<evidence type="ECO:0000256" key="1">
    <source>
        <dbReference type="ARBA" id="ARBA00022723"/>
    </source>
</evidence>